<dbReference type="PRINTS" id="PR00080">
    <property type="entry name" value="SDRFAMILY"/>
</dbReference>
<dbReference type="InterPro" id="IPR002347">
    <property type="entry name" value="SDR_fam"/>
</dbReference>
<comment type="similarity">
    <text evidence="1 3">Belongs to the short-chain dehydrogenases/reductases (SDR) family.</text>
</comment>
<comment type="caution">
    <text evidence="4">The sequence shown here is derived from an EMBL/GenBank/DDBJ whole genome shotgun (WGS) entry which is preliminary data.</text>
</comment>
<dbReference type="NCBIfam" id="NF006119">
    <property type="entry name" value="PRK08264.1-5"/>
    <property type="match status" value="1"/>
</dbReference>
<dbReference type="RefSeq" id="WP_346037181.1">
    <property type="nucleotide sequence ID" value="NZ_BAAALY010000018.1"/>
</dbReference>
<dbReference type="Pfam" id="PF00106">
    <property type="entry name" value="adh_short"/>
    <property type="match status" value="1"/>
</dbReference>
<keyword evidence="2" id="KW-0560">Oxidoreductase</keyword>
<dbReference type="PROSITE" id="PS00061">
    <property type="entry name" value="ADH_SHORT"/>
    <property type="match status" value="1"/>
</dbReference>
<dbReference type="EMBL" id="BAAALY010000018">
    <property type="protein sequence ID" value="GAA1559755.1"/>
    <property type="molecule type" value="Genomic_DNA"/>
</dbReference>
<dbReference type="InterPro" id="IPR036291">
    <property type="entry name" value="NAD(P)-bd_dom_sf"/>
</dbReference>
<organism evidence="4 5">
    <name type="scientific">Brevibacterium picturae</name>
    <dbReference type="NCBI Taxonomy" id="260553"/>
    <lineage>
        <taxon>Bacteria</taxon>
        <taxon>Bacillati</taxon>
        <taxon>Actinomycetota</taxon>
        <taxon>Actinomycetes</taxon>
        <taxon>Micrococcales</taxon>
        <taxon>Brevibacteriaceae</taxon>
        <taxon>Brevibacterium</taxon>
    </lineage>
</organism>
<dbReference type="Proteomes" id="UP001501791">
    <property type="component" value="Unassembled WGS sequence"/>
</dbReference>
<sequence>MNLNDSTVLVTGAGRGIGRAFVDELLSRGAKKVYATARDASSVLSDPRVVPIALDITDAEAVARAAATAEDVDVLINNAGLSTLSPLVTGAHDGIREEMDINYFGTLAMVRAFAPVLAGNGGGSILNVSSVMSWLGMEHSGGYGASKAAVWAMTNSLRIELSGQNTQVTGLHMASTDTDMMSSFDIPKNSPHAVVTAALDGLEAGELEILADDDTRAVKATLSNDPAEFYSQAVRHTQPQAERGKQSHLA</sequence>
<dbReference type="SUPFAM" id="SSF51735">
    <property type="entry name" value="NAD(P)-binding Rossmann-fold domains"/>
    <property type="match status" value="1"/>
</dbReference>
<protein>
    <submittedName>
        <fullName evidence="4">SDR family oxidoreductase</fullName>
    </submittedName>
</protein>
<evidence type="ECO:0000313" key="5">
    <source>
        <dbReference type="Proteomes" id="UP001501791"/>
    </source>
</evidence>
<accession>A0ABN2CJT9</accession>
<gene>
    <name evidence="4" type="ORF">GCM10009691_37180</name>
</gene>
<name>A0ABN2CJT9_9MICO</name>
<dbReference type="PANTHER" id="PTHR44169">
    <property type="entry name" value="NADPH-DEPENDENT 1-ACYLDIHYDROXYACETONE PHOSPHATE REDUCTASE"/>
    <property type="match status" value="1"/>
</dbReference>
<keyword evidence="5" id="KW-1185">Reference proteome</keyword>
<evidence type="ECO:0000256" key="1">
    <source>
        <dbReference type="ARBA" id="ARBA00006484"/>
    </source>
</evidence>
<evidence type="ECO:0000256" key="2">
    <source>
        <dbReference type="ARBA" id="ARBA00023002"/>
    </source>
</evidence>
<reference evidence="4 5" key="1">
    <citation type="journal article" date="2019" name="Int. J. Syst. Evol. Microbiol.">
        <title>The Global Catalogue of Microorganisms (GCM) 10K type strain sequencing project: providing services to taxonomists for standard genome sequencing and annotation.</title>
        <authorList>
            <consortium name="The Broad Institute Genomics Platform"/>
            <consortium name="The Broad Institute Genome Sequencing Center for Infectious Disease"/>
            <person name="Wu L."/>
            <person name="Ma J."/>
        </authorList>
    </citation>
    <scope>NUCLEOTIDE SEQUENCE [LARGE SCALE GENOMIC DNA]</scope>
    <source>
        <strain evidence="4 5">JCM 13319</strain>
    </source>
</reference>
<evidence type="ECO:0000313" key="4">
    <source>
        <dbReference type="EMBL" id="GAA1559755.1"/>
    </source>
</evidence>
<evidence type="ECO:0000256" key="3">
    <source>
        <dbReference type="RuleBase" id="RU000363"/>
    </source>
</evidence>
<dbReference type="Gene3D" id="3.40.50.720">
    <property type="entry name" value="NAD(P)-binding Rossmann-like Domain"/>
    <property type="match status" value="1"/>
</dbReference>
<dbReference type="PANTHER" id="PTHR44169:SF6">
    <property type="entry name" value="NADPH-DEPENDENT 1-ACYLDIHYDROXYACETONE PHOSPHATE REDUCTASE"/>
    <property type="match status" value="1"/>
</dbReference>
<dbReference type="InterPro" id="IPR020904">
    <property type="entry name" value="Sc_DH/Rdtase_CS"/>
</dbReference>
<proteinExistence type="inferred from homology"/>
<dbReference type="PRINTS" id="PR00081">
    <property type="entry name" value="GDHRDH"/>
</dbReference>